<evidence type="ECO:0000313" key="3">
    <source>
        <dbReference type="Proteomes" id="UP001595456"/>
    </source>
</evidence>
<proteinExistence type="predicted"/>
<keyword evidence="3" id="KW-1185">Reference proteome</keyword>
<evidence type="ECO:0000259" key="1">
    <source>
        <dbReference type="Pfam" id="PF06904"/>
    </source>
</evidence>
<dbReference type="RefSeq" id="WP_377922946.1">
    <property type="nucleotide sequence ID" value="NZ_JBHRST010000009.1"/>
</dbReference>
<accession>A0ABV7E742</accession>
<dbReference type="Proteomes" id="UP001595456">
    <property type="component" value="Unassembled WGS sequence"/>
</dbReference>
<protein>
    <submittedName>
        <fullName evidence="2">Extensin family protein</fullName>
    </submittedName>
</protein>
<dbReference type="Pfam" id="PF06904">
    <property type="entry name" value="Extensin-like_C"/>
    <property type="match status" value="1"/>
</dbReference>
<feature type="domain" description="Extensin-like C-terminal" evidence="1">
    <location>
        <begin position="51"/>
        <end position="223"/>
    </location>
</feature>
<dbReference type="InterPro" id="IPR009683">
    <property type="entry name" value="Extensin-like_C"/>
</dbReference>
<sequence length="223" mass="23899">MLLALLALGLAARGWVEDHPQHNPFAPLDIAHPPGWATGIKLAALREDVEECRAVLERGGIAFDVLPSAGDGQCARTDRTVLRGNTIAPASPQMTCPVAAALHVWLTHSARPAAEDILGSPLVRIEHMGTFNCRRIGGGESGNWSEHASGNAIDIAAFVLEDGRRISLTRGWDGPEEEQVFLRTVRDGACASFSTVLSPAYNAAHADHFHFDQAPRMIGGVCR</sequence>
<name>A0ABV7E742_9SPHN</name>
<organism evidence="2 3">
    <name type="scientific">Alteraurantiacibacter palmitatis</name>
    <dbReference type="NCBI Taxonomy" id="2054628"/>
    <lineage>
        <taxon>Bacteria</taxon>
        <taxon>Pseudomonadati</taxon>
        <taxon>Pseudomonadota</taxon>
        <taxon>Alphaproteobacteria</taxon>
        <taxon>Sphingomonadales</taxon>
        <taxon>Erythrobacteraceae</taxon>
        <taxon>Alteraurantiacibacter</taxon>
    </lineage>
</organism>
<gene>
    <name evidence="2" type="ORF">ACFODU_07670</name>
</gene>
<reference evidence="3" key="1">
    <citation type="journal article" date="2019" name="Int. J. Syst. Evol. Microbiol.">
        <title>The Global Catalogue of Microorganisms (GCM) 10K type strain sequencing project: providing services to taxonomists for standard genome sequencing and annotation.</title>
        <authorList>
            <consortium name="The Broad Institute Genomics Platform"/>
            <consortium name="The Broad Institute Genome Sequencing Center for Infectious Disease"/>
            <person name="Wu L."/>
            <person name="Ma J."/>
        </authorList>
    </citation>
    <scope>NUCLEOTIDE SEQUENCE [LARGE SCALE GENOMIC DNA]</scope>
    <source>
        <strain evidence="3">KCTC 52607</strain>
    </source>
</reference>
<evidence type="ECO:0000313" key="2">
    <source>
        <dbReference type="EMBL" id="MFC3097679.1"/>
    </source>
</evidence>
<dbReference type="EMBL" id="JBHRST010000009">
    <property type="protein sequence ID" value="MFC3097679.1"/>
    <property type="molecule type" value="Genomic_DNA"/>
</dbReference>
<comment type="caution">
    <text evidence="2">The sequence shown here is derived from an EMBL/GenBank/DDBJ whole genome shotgun (WGS) entry which is preliminary data.</text>
</comment>